<dbReference type="GO" id="GO:0005886">
    <property type="term" value="C:plasma membrane"/>
    <property type="evidence" value="ECO:0007669"/>
    <property type="project" value="UniProtKB-SubCell"/>
</dbReference>
<keyword evidence="2" id="KW-0813">Transport</keyword>
<keyword evidence="5" id="KW-1133">Transmembrane helix</keyword>
<dbReference type="SUPFAM" id="SSF103473">
    <property type="entry name" value="MFS general substrate transporter"/>
    <property type="match status" value="1"/>
</dbReference>
<accession>A0A6I4INX3</accession>
<evidence type="ECO:0000256" key="3">
    <source>
        <dbReference type="ARBA" id="ARBA00022475"/>
    </source>
</evidence>
<dbReference type="InterPro" id="IPR020846">
    <property type="entry name" value="MFS_dom"/>
</dbReference>
<keyword evidence="6" id="KW-0472">Membrane</keyword>
<dbReference type="KEGG" id="mgik:GO620_003310"/>
<evidence type="ECO:0000313" key="8">
    <source>
        <dbReference type="EMBL" id="QQL50497.1"/>
    </source>
</evidence>
<evidence type="ECO:0000259" key="7">
    <source>
        <dbReference type="PROSITE" id="PS50850"/>
    </source>
</evidence>
<dbReference type="PANTHER" id="PTHR23517:SF2">
    <property type="entry name" value="MULTIDRUG RESISTANCE PROTEIN MDTH"/>
    <property type="match status" value="1"/>
</dbReference>
<proteinExistence type="predicted"/>
<dbReference type="InterPro" id="IPR011701">
    <property type="entry name" value="MFS"/>
</dbReference>
<evidence type="ECO:0000256" key="1">
    <source>
        <dbReference type="ARBA" id="ARBA00004651"/>
    </source>
</evidence>
<keyword evidence="3" id="KW-1003">Cell membrane</keyword>
<dbReference type="InterPro" id="IPR036259">
    <property type="entry name" value="MFS_trans_sf"/>
</dbReference>
<evidence type="ECO:0000256" key="2">
    <source>
        <dbReference type="ARBA" id="ARBA00022448"/>
    </source>
</evidence>
<name>A0A6I4INX3_9SPHI</name>
<dbReference type="AlphaFoldDB" id="A0A6I4INX3"/>
<dbReference type="GO" id="GO:0022857">
    <property type="term" value="F:transmembrane transporter activity"/>
    <property type="evidence" value="ECO:0007669"/>
    <property type="project" value="InterPro"/>
</dbReference>
<keyword evidence="9" id="KW-1185">Reference proteome</keyword>
<dbReference type="Proteomes" id="UP000429232">
    <property type="component" value="Chromosome"/>
</dbReference>
<gene>
    <name evidence="8" type="ORF">GO620_003310</name>
</gene>
<feature type="domain" description="Major facilitator superfamily (MFS) profile" evidence="7">
    <location>
        <begin position="17"/>
        <end position="397"/>
    </location>
</feature>
<evidence type="ECO:0000256" key="4">
    <source>
        <dbReference type="ARBA" id="ARBA00022692"/>
    </source>
</evidence>
<dbReference type="Gene3D" id="1.20.1250.20">
    <property type="entry name" value="MFS general substrate transporter like domains"/>
    <property type="match status" value="2"/>
</dbReference>
<evidence type="ECO:0000256" key="5">
    <source>
        <dbReference type="ARBA" id="ARBA00022989"/>
    </source>
</evidence>
<dbReference type="PANTHER" id="PTHR23517">
    <property type="entry name" value="RESISTANCE PROTEIN MDTM, PUTATIVE-RELATED-RELATED"/>
    <property type="match status" value="1"/>
</dbReference>
<dbReference type="PROSITE" id="PS50850">
    <property type="entry name" value="MFS"/>
    <property type="match status" value="1"/>
</dbReference>
<reference evidence="8 9" key="1">
    <citation type="submission" date="2020-12" db="EMBL/GenBank/DDBJ databases">
        <title>HMF7856_wgs.fasta genome submission.</title>
        <authorList>
            <person name="Kang H."/>
            <person name="Kim H."/>
            <person name="Joh K."/>
        </authorList>
    </citation>
    <scope>NUCLEOTIDE SEQUENCE [LARGE SCALE GENOMIC DNA]</scope>
    <source>
        <strain evidence="8 9">HMF7856</strain>
    </source>
</reference>
<dbReference type="InterPro" id="IPR050171">
    <property type="entry name" value="MFS_Transporters"/>
</dbReference>
<evidence type="ECO:0000313" key="9">
    <source>
        <dbReference type="Proteomes" id="UP000429232"/>
    </source>
</evidence>
<comment type="subcellular location">
    <subcellularLocation>
        <location evidence="1">Cell membrane</location>
        <topology evidence="1">Multi-pass membrane protein</topology>
    </subcellularLocation>
</comment>
<dbReference type="Pfam" id="PF07690">
    <property type="entry name" value="MFS_1"/>
    <property type="match status" value="1"/>
</dbReference>
<keyword evidence="4" id="KW-0812">Transmembrane</keyword>
<sequence length="407" mass="45179">MRIIQLYKKAYSGLSLNSWYLSLVILINRAGTMVVPFMTIYCTQKLHFSITQAGVIMGLFGAGSITGAFIGGKVVDRRGFYDVQVGSLLSAGLLFILLGYQTGFAAICSCVFVLSLCNDAFRPANSTAVAHYSTSENKTRSYSLNRLAINLGWSVGGALGGFLAAHNYQLLFWVDGATNILSGLLLLKIIPRAKSFKAKETVETSEMGSSPYRDGVYLLFILLVVLFAFCFFQMFTMQPVFYKTQWHFRETTIGWLMALNGLMVAFIEMILVHHLEGKRHPLRYICFGVLLTSLSLTLVNWLPSTVVVAIVVMVGASFGEMFAMPFMNAFWVIRTNSHNRGQYAALYTMAWSTAQVLAPLVASQIIMYAGFTTLWWVLGATCLTASAGFYILYKTRFQKQLVTVAVK</sequence>
<evidence type="ECO:0000256" key="6">
    <source>
        <dbReference type="ARBA" id="ARBA00023136"/>
    </source>
</evidence>
<protein>
    <submittedName>
        <fullName evidence="8">MFS transporter</fullName>
    </submittedName>
</protein>
<dbReference type="RefSeq" id="WP_157526319.1">
    <property type="nucleotide sequence ID" value="NZ_CP066775.1"/>
</dbReference>
<organism evidence="8 9">
    <name type="scientific">Mucilaginibacter ginkgonis</name>
    <dbReference type="NCBI Taxonomy" id="2682091"/>
    <lineage>
        <taxon>Bacteria</taxon>
        <taxon>Pseudomonadati</taxon>
        <taxon>Bacteroidota</taxon>
        <taxon>Sphingobacteriia</taxon>
        <taxon>Sphingobacteriales</taxon>
        <taxon>Sphingobacteriaceae</taxon>
        <taxon>Mucilaginibacter</taxon>
    </lineage>
</organism>
<dbReference type="EMBL" id="CP066775">
    <property type="protein sequence ID" value="QQL50497.1"/>
    <property type="molecule type" value="Genomic_DNA"/>
</dbReference>